<name>A0A1I9YQ71_9BURK</name>
<sequence length="61" mass="6896">MFEGSDNRECLDCRVTFKIYKEWPDMPQAMIFARNKPHQAISNADSIAGYIATFDGVNIAP</sequence>
<dbReference type="AlphaFoldDB" id="A0A1I9YQ71"/>
<dbReference type="EMBL" id="CP017562">
    <property type="protein sequence ID" value="APA88349.1"/>
    <property type="molecule type" value="Genomic_DNA"/>
</dbReference>
<gene>
    <name evidence="1" type="ORF">BJG93_23550</name>
</gene>
<accession>A0A1I9YQ71</accession>
<organism evidence="1">
    <name type="scientific">Paraburkholderia sprentiae WSM5005</name>
    <dbReference type="NCBI Taxonomy" id="754502"/>
    <lineage>
        <taxon>Bacteria</taxon>
        <taxon>Pseudomonadati</taxon>
        <taxon>Pseudomonadota</taxon>
        <taxon>Betaproteobacteria</taxon>
        <taxon>Burkholderiales</taxon>
        <taxon>Burkholderiaceae</taxon>
        <taxon>Paraburkholderia</taxon>
    </lineage>
</organism>
<proteinExistence type="predicted"/>
<reference evidence="1" key="1">
    <citation type="submission" date="2016-09" db="EMBL/GenBank/DDBJ databases">
        <title>The Complete Genome of Burkholderia sprentiae wsm5005.</title>
        <authorList>
            <person name="De Meyer S."/>
            <person name="Wang P."/>
            <person name="Terpolilli J."/>
        </authorList>
    </citation>
    <scope>NUCLEOTIDE SEQUENCE [LARGE SCALE GENOMIC DNA]</scope>
    <source>
        <strain evidence="1">WSM5005</strain>
    </source>
</reference>
<evidence type="ECO:0000313" key="1">
    <source>
        <dbReference type="EMBL" id="APA88349.1"/>
    </source>
</evidence>
<protein>
    <submittedName>
        <fullName evidence="1">Uncharacterized protein</fullName>
    </submittedName>
</protein>